<evidence type="ECO:0000313" key="1">
    <source>
        <dbReference type="EMBL" id="TKC00620.1"/>
    </source>
</evidence>
<dbReference type="EMBL" id="SWBP01000001">
    <property type="protein sequence ID" value="TKC00620.1"/>
    <property type="molecule type" value="Genomic_DNA"/>
</dbReference>
<name>A0A4U1C448_9SPHI</name>
<evidence type="ECO:0000313" key="2">
    <source>
        <dbReference type="Proteomes" id="UP000308181"/>
    </source>
</evidence>
<keyword evidence="2" id="KW-1185">Reference proteome</keyword>
<dbReference type="OrthoDB" id="5381604at2"/>
<dbReference type="InterPro" id="IPR035986">
    <property type="entry name" value="PKD_dom_sf"/>
</dbReference>
<accession>A0A4U1C448</accession>
<dbReference type="AlphaFoldDB" id="A0A4U1C448"/>
<dbReference type="Gene3D" id="2.60.40.10">
    <property type="entry name" value="Immunoglobulins"/>
    <property type="match status" value="1"/>
</dbReference>
<comment type="caution">
    <text evidence="1">The sequence shown here is derived from an EMBL/GenBank/DDBJ whole genome shotgun (WGS) entry which is preliminary data.</text>
</comment>
<dbReference type="RefSeq" id="WP_136824829.1">
    <property type="nucleotide sequence ID" value="NZ_SWBP01000001.1"/>
</dbReference>
<dbReference type="InterPro" id="IPR013783">
    <property type="entry name" value="Ig-like_fold"/>
</dbReference>
<evidence type="ECO:0008006" key="3">
    <source>
        <dbReference type="Google" id="ProtNLM"/>
    </source>
</evidence>
<dbReference type="PROSITE" id="PS51257">
    <property type="entry name" value="PROKAR_LIPOPROTEIN"/>
    <property type="match status" value="1"/>
</dbReference>
<dbReference type="CDD" id="cd00146">
    <property type="entry name" value="PKD"/>
    <property type="match status" value="1"/>
</dbReference>
<reference evidence="1 2" key="1">
    <citation type="submission" date="2019-04" db="EMBL/GenBank/DDBJ databases">
        <title>Pedobacter sp. AR-3-17 sp. nov., isolated from Arctic soil.</title>
        <authorList>
            <person name="Dahal R.H."/>
            <person name="Kim D.-U."/>
        </authorList>
    </citation>
    <scope>NUCLEOTIDE SEQUENCE [LARGE SCALE GENOMIC DNA]</scope>
    <source>
        <strain evidence="1 2">AR-3-17</strain>
    </source>
</reference>
<dbReference type="SUPFAM" id="SSF49299">
    <property type="entry name" value="PKD domain"/>
    <property type="match status" value="1"/>
</dbReference>
<organism evidence="1 2">
    <name type="scientific">Pedobacter cryophilus</name>
    <dbReference type="NCBI Taxonomy" id="2571271"/>
    <lineage>
        <taxon>Bacteria</taxon>
        <taxon>Pseudomonadati</taxon>
        <taxon>Bacteroidota</taxon>
        <taxon>Sphingobacteriia</taxon>
        <taxon>Sphingobacteriales</taxon>
        <taxon>Sphingobacteriaceae</taxon>
        <taxon>Pedobacter</taxon>
    </lineage>
</organism>
<dbReference type="Proteomes" id="UP000308181">
    <property type="component" value="Unassembled WGS sequence"/>
</dbReference>
<gene>
    <name evidence="1" type="ORF">FA046_02770</name>
</gene>
<sequence length="302" mass="31495">MINHIKSLIIVFLIAGIGLGSCKKTEYSFGELKSPSDVVLTTAVAGANTANPDGNGTGVVAITATANNAITYNVDFGDGNTQVVPSGTINYKYTTPGTNEFLVTVNVVGTGGITSTTSKKIKVFVAFEIPAAMISAIAGTGSKIWVTDKEALGHFGVGAANQITDDSPTWYYDADPNTREPCAYDDEITFRKDANNNIFMTVDNKGASFSIGAATGFYGFAGPDGCYGIISGPEKKLAFSNATSGSTSANSTTIQFTVPGNGIINFGTGGTAYEIVTFTANTMLLRNIGADGNAWYQKLIVK</sequence>
<proteinExistence type="predicted"/>
<protein>
    <recommendedName>
        <fullName evidence="3">PKD domain-containing protein</fullName>
    </recommendedName>
</protein>